<dbReference type="AlphaFoldDB" id="A0A1Y6IR94"/>
<keyword evidence="14" id="KW-1185">Reference proteome</keyword>
<evidence type="ECO:0000313" key="14">
    <source>
        <dbReference type="Proteomes" id="UP001283366"/>
    </source>
</evidence>
<evidence type="ECO:0000256" key="9">
    <source>
        <dbReference type="ARBA" id="ARBA00023239"/>
    </source>
</evidence>
<dbReference type="Proteomes" id="UP000196125">
    <property type="component" value="Unassembled WGS sequence"/>
</dbReference>
<organism evidence="12 13">
    <name type="scientific">Vibrio mangrovi</name>
    <dbReference type="NCBI Taxonomy" id="474394"/>
    <lineage>
        <taxon>Bacteria</taxon>
        <taxon>Pseudomonadati</taxon>
        <taxon>Pseudomonadota</taxon>
        <taxon>Gammaproteobacteria</taxon>
        <taxon>Vibrionales</taxon>
        <taxon>Vibrionaceae</taxon>
        <taxon>Vibrio</taxon>
    </lineage>
</organism>
<dbReference type="RefSeq" id="WP_087480235.1">
    <property type="nucleotide sequence ID" value="NZ_AP024883.1"/>
</dbReference>
<evidence type="ECO:0000256" key="7">
    <source>
        <dbReference type="ARBA" id="ARBA00022729"/>
    </source>
</evidence>
<dbReference type="InterPro" id="IPR013783">
    <property type="entry name" value="Ig-like_fold"/>
</dbReference>
<sequence>MINRAAVVLLSFLSCQYAIANDMTLMLYKHDAQTILSWSADQDNIVRQEVYRKSTLSDEGERIAVLNSDERTFEDTSADGYTDYYYQVKAVDDHDQVFSSNDSSTNASEDQYLTSSLVAAKSSECYAGAVIQNKTVDCGGKTIGLNCNGDKEGQKAVLTLKNATVKNVRISKNGGADGIHCESGNCTLQNVIWEDICEDAATNNGKKMTIIGGVAYNSKNGPGGKPDKVFQHNSKNSTTEIRGNFTLTGEHGKLYRSCGNCTNNGGPRYLSINGVKVDAKIGSIVGVNGNYGDAATIRNLKIKNYKSGKPKVCLEYVGVQKGQGESKKVSKNDQWNTRLCNVSQSDVKKL</sequence>
<dbReference type="EMBL" id="FXXI01000002">
    <property type="protein sequence ID" value="SMS00167.1"/>
    <property type="molecule type" value="Genomic_DNA"/>
</dbReference>
<dbReference type="InterPro" id="IPR012334">
    <property type="entry name" value="Pectin_lyas_fold"/>
</dbReference>
<dbReference type="Gene3D" id="2.160.20.10">
    <property type="entry name" value="Single-stranded right-handed beta-helix, Pectin lyase-like"/>
    <property type="match status" value="1"/>
</dbReference>
<dbReference type="PANTHER" id="PTHR33407:SF9">
    <property type="entry name" value="PECTATE LYASE F-RELATED"/>
    <property type="match status" value="1"/>
</dbReference>
<evidence type="ECO:0000256" key="4">
    <source>
        <dbReference type="ARBA" id="ARBA00006463"/>
    </source>
</evidence>
<evidence type="ECO:0000256" key="3">
    <source>
        <dbReference type="ARBA" id="ARBA00004613"/>
    </source>
</evidence>
<dbReference type="Gene3D" id="2.60.40.10">
    <property type="entry name" value="Immunoglobulins"/>
    <property type="match status" value="1"/>
</dbReference>
<name>A0A1Y6IR94_9VIBR</name>
<feature type="chain" id="PRO_5025099292" description="Pectate lyase" evidence="10">
    <location>
        <begin position="21"/>
        <end position="350"/>
    </location>
</feature>
<protein>
    <recommendedName>
        <fullName evidence="5 10">Pectate lyase</fullName>
        <ecNumber evidence="5 10">4.2.2.2</ecNumber>
    </recommendedName>
</protein>
<evidence type="ECO:0000313" key="13">
    <source>
        <dbReference type="Proteomes" id="UP000196125"/>
    </source>
</evidence>
<reference evidence="12 13" key="1">
    <citation type="submission" date="2017-05" db="EMBL/GenBank/DDBJ databases">
        <authorList>
            <person name="Song R."/>
            <person name="Chenine A.L."/>
            <person name="Ruprecht R.M."/>
        </authorList>
    </citation>
    <scope>NUCLEOTIDE SEQUENCE [LARGE SCALE GENOMIC DNA]</scope>
    <source>
        <strain evidence="12 13">CECT 7927</strain>
    </source>
</reference>
<evidence type="ECO:0000256" key="1">
    <source>
        <dbReference type="ARBA" id="ARBA00000695"/>
    </source>
</evidence>
<dbReference type="PANTHER" id="PTHR33407">
    <property type="entry name" value="PECTATE LYASE F-RELATED"/>
    <property type="match status" value="1"/>
</dbReference>
<dbReference type="EMBL" id="JAWRCO010000001">
    <property type="protein sequence ID" value="MDW6001806.1"/>
    <property type="molecule type" value="Genomic_DNA"/>
</dbReference>
<keyword evidence="7 10" id="KW-0732">Signal</keyword>
<evidence type="ECO:0000256" key="6">
    <source>
        <dbReference type="ARBA" id="ARBA00022525"/>
    </source>
</evidence>
<comment type="similarity">
    <text evidence="4 10">Belongs to the polysaccharide lyase 3 family.</text>
</comment>
<reference evidence="11 14" key="2">
    <citation type="submission" date="2023-11" db="EMBL/GenBank/DDBJ databases">
        <title>Plant-associative lifestyle of Vibrio porteresiae and its evolutionary dynamics.</title>
        <authorList>
            <person name="Rameshkumar N."/>
            <person name="Kirti K."/>
        </authorList>
    </citation>
    <scope>NUCLEOTIDE SEQUENCE [LARGE SCALE GENOMIC DNA]</scope>
    <source>
        <strain evidence="11 14">MSSRF38</strain>
    </source>
</reference>
<keyword evidence="9 10" id="KW-0456">Lyase</keyword>
<comment type="cofactor">
    <cofactor evidence="2 10">
        <name>Ca(2+)</name>
        <dbReference type="ChEBI" id="CHEBI:29108"/>
    </cofactor>
</comment>
<dbReference type="OrthoDB" id="6378116at2"/>
<evidence type="ECO:0000256" key="2">
    <source>
        <dbReference type="ARBA" id="ARBA00001913"/>
    </source>
</evidence>
<dbReference type="Proteomes" id="UP001283366">
    <property type="component" value="Unassembled WGS sequence"/>
</dbReference>
<comment type="catalytic activity">
    <reaction evidence="1 10">
        <text>Eliminative cleavage of (1-&gt;4)-alpha-D-galacturonan to give oligosaccharides with 4-deoxy-alpha-D-galact-4-enuronosyl groups at their non-reducing ends.</text>
        <dbReference type="EC" id="4.2.2.2"/>
    </reaction>
</comment>
<comment type="function">
    <text evidence="10">Catalyzes the depolymerization of both polygalacturonate and pectins of methyl esterification degree from 22 to 89%, with an endo mode of action. In contrast to the majority of pectate lyases, displays high activity on highly methylated pectins.</text>
</comment>
<keyword evidence="6 10" id="KW-0964">Secreted</keyword>
<dbReference type="InterPro" id="IPR011050">
    <property type="entry name" value="Pectin_lyase_fold/virulence"/>
</dbReference>
<comment type="subcellular location">
    <subcellularLocation>
        <location evidence="3 10">Secreted</location>
    </subcellularLocation>
</comment>
<keyword evidence="8 10" id="KW-0106">Calcium</keyword>
<dbReference type="GO" id="GO:0005576">
    <property type="term" value="C:extracellular region"/>
    <property type="evidence" value="ECO:0007669"/>
    <property type="project" value="UniProtKB-SubCell"/>
</dbReference>
<dbReference type="InterPro" id="IPR004898">
    <property type="entry name" value="Pectate_lyase_PlyH/PlyE-like"/>
</dbReference>
<dbReference type="SUPFAM" id="SSF51126">
    <property type="entry name" value="Pectin lyase-like"/>
    <property type="match status" value="1"/>
</dbReference>
<feature type="signal peptide" evidence="10">
    <location>
        <begin position="1"/>
        <end position="20"/>
    </location>
</feature>
<dbReference type="EC" id="4.2.2.2" evidence="5 10"/>
<evidence type="ECO:0000256" key="10">
    <source>
        <dbReference type="RuleBase" id="RU367009"/>
    </source>
</evidence>
<dbReference type="GO" id="GO:0030570">
    <property type="term" value="F:pectate lyase activity"/>
    <property type="evidence" value="ECO:0007669"/>
    <property type="project" value="UniProtKB-UniRule"/>
</dbReference>
<gene>
    <name evidence="12" type="primary">pelA</name>
    <name evidence="11" type="ORF">SBX37_02705</name>
    <name evidence="12" type="ORF">VIM7927_01409</name>
</gene>
<dbReference type="Pfam" id="PF03211">
    <property type="entry name" value="Pectate_lyase"/>
    <property type="match status" value="1"/>
</dbReference>
<evidence type="ECO:0000313" key="12">
    <source>
        <dbReference type="EMBL" id="SMS00167.1"/>
    </source>
</evidence>
<accession>A0A1Y6IR94</accession>
<evidence type="ECO:0000313" key="11">
    <source>
        <dbReference type="EMBL" id="MDW6001806.1"/>
    </source>
</evidence>
<dbReference type="PROSITE" id="PS51257">
    <property type="entry name" value="PROKAR_LIPOPROTEIN"/>
    <property type="match status" value="1"/>
</dbReference>
<evidence type="ECO:0000256" key="8">
    <source>
        <dbReference type="ARBA" id="ARBA00022837"/>
    </source>
</evidence>
<dbReference type="GO" id="GO:0045490">
    <property type="term" value="P:pectin catabolic process"/>
    <property type="evidence" value="ECO:0007669"/>
    <property type="project" value="TreeGrafter"/>
</dbReference>
<evidence type="ECO:0000256" key="5">
    <source>
        <dbReference type="ARBA" id="ARBA00012272"/>
    </source>
</evidence>
<proteinExistence type="inferred from homology"/>